<feature type="chain" id="PRO_5032606429" description="F5/8 type C domain-containing protein" evidence="1">
    <location>
        <begin position="21"/>
        <end position="1687"/>
    </location>
</feature>
<gene>
    <name evidence="2" type="ORF">XAT740_LOCUS11308</name>
</gene>
<keyword evidence="3" id="KW-1185">Reference proteome</keyword>
<keyword evidence="1" id="KW-0732">Signal</keyword>
<evidence type="ECO:0000256" key="1">
    <source>
        <dbReference type="SAM" id="SignalP"/>
    </source>
</evidence>
<protein>
    <recommendedName>
        <fullName evidence="4">F5/8 type C domain-containing protein</fullName>
    </recommendedName>
</protein>
<organism evidence="2 3">
    <name type="scientific">Adineta ricciae</name>
    <name type="common">Rotifer</name>
    <dbReference type="NCBI Taxonomy" id="249248"/>
    <lineage>
        <taxon>Eukaryota</taxon>
        <taxon>Metazoa</taxon>
        <taxon>Spiralia</taxon>
        <taxon>Gnathifera</taxon>
        <taxon>Rotifera</taxon>
        <taxon>Eurotatoria</taxon>
        <taxon>Bdelloidea</taxon>
        <taxon>Adinetida</taxon>
        <taxon>Adinetidae</taxon>
        <taxon>Adineta</taxon>
    </lineage>
</organism>
<evidence type="ECO:0000313" key="3">
    <source>
        <dbReference type="Proteomes" id="UP000663828"/>
    </source>
</evidence>
<comment type="caution">
    <text evidence="2">The sequence shown here is derived from an EMBL/GenBank/DDBJ whole genome shotgun (WGS) entry which is preliminary data.</text>
</comment>
<sequence length="1687" mass="179721">MLMIVVVMVIAASVIPSVGAVNASVNVDYAKQGNCNSSILVRVGDYCDFVVTITIPYSTGPSVSTDLSVEIIMPDNDTAVMQVSKPQIAYVGSNFANTQSIYDPSITMTSAMNTSQFNDARIDFGTVVNSGLYAPTNDTQSVIQIGFRSVVISNPSYQTNGSQYWVTVGIEYNNASEIWIGQALFIFANASGGTIGPLSLGTINNSTLQFAQGSPFSLAVPVNYNATYASNFVFTIKNNNPSQIGLCSAYIQTASSGFQHLPTLGYEISVNLTSALVNNQITITLGQIVNTQSYSGSASTLYITVYGRVFKTDGVSSYTVGTLTAQATSSSSTVSQTYSISALPSVAPYAINGSLPTFSITQQASSVGIYQSLVMKVTMVIPSGFVAPVVIELNGAGNSSTSSLKSCSVLIQSAGENVAGSNPQCADTSISRRTYSSSVNSTIYDQLSYDYGVIQNTGVRQSSYSDDVNTLVLNAIFQVMNTTETVLWPTVAMTLGNNTIWLGNAAYNVTPISYNSTSLTQPTFSLSYENNVTTNQSATTLGYTRLFYYDIFTQAGGLYTPMTVRITTNESSPGSGQPAASICLVQVLSVGTNLPCLIPTYYNQPQSPFITYASRYNQRKNDTAYIQLGPLCNYQSTQTDSSLGQIRLGVYVKIENALGDGQSTYVSLDVYYAPTNIWVGQILFSGSQLVTPPNVIGTPVLFALNTSAQAYTINGLTVANYALKVPSGSYGAYSLLNSAITNEANQQTSVCRVDISPQRGSNVPCSNDVSSVFTYNTNGASAIATTNLGLICSIGSNTSTVNASLSVDSDTVIIQVYLLATAQSASTFNLQLSNLVPSGQSALASIISSFTSGSTSSFGNPLTINPLNASVYEQMNDTNNGSFAYLGQDVSIRTQFVLALNLTTQQCYPVAFLFGIAAGSSNAAYFTAGYVVSAGDNLMCMKSKATPSLSSGGSTLYNSSMYLDLGTLCYYPIDPTNATASTLVVHANVRVPVTTTVAVNNQLSVTISALINNNQSFVNTSYPLIVKSYTSYTGFTLFSNDSSNVVLGVSNSTIQSGIRQPVTFDFKVYLPTYSQGRLQLLIASVPVSSAVSVDILSATVLSAGINVGSFMYEYALGNKYQWTYSSSVAGSTYQDTAYLDLGVVTNTGISTIISNFSNATDNFIAVRATGYLTDNPLAETNFAFTVGLTATFAGYNITQTYSNVVSRNGTERPIMIVNRTDLTSGTYLMGSTYSGKIQYSHANNSTAECINAQIIIYLPTWISLQSYNSTTIGTNYTTDNSSYVLFNLGTLLFNDAGTLTFTLNIGTSNQMALVYQRYNSPIITIPHEFLCMKRARTNVAYYPASTVFVFQDVISLSTSMTSVASTYSNILGGLDSCQFSSSVRGSDASLVRSSGWQTGYRSHQWMLSGTTYMQISFGNLTLVNSIQLTVPAAFAPILSIQIGYSWDGVSFAVDSMVYPVNGSSSYIVPLASSLLIRYLRIYIIDVVQPSDLLTKTSGFVLNVTGLVNTSDTTVASVCSSTSNALNVRSVLVAPPTQTGLTYADDVYVCDESITRTSFLCHVLLNGGTSSSATWIALNTTVANINLFAFDTSEKTQSLYGYAQDGVSIIRSNDRGLTWLVTDQTELSNVTVQCGSTKVCHTSNTYGLTVGAPGVTAMQAGINPWAASVQGLWTQSSGGALVFDWFGN</sequence>
<evidence type="ECO:0000313" key="2">
    <source>
        <dbReference type="EMBL" id="CAF0964042.1"/>
    </source>
</evidence>
<dbReference type="EMBL" id="CAJNOR010000619">
    <property type="protein sequence ID" value="CAF0964042.1"/>
    <property type="molecule type" value="Genomic_DNA"/>
</dbReference>
<feature type="signal peptide" evidence="1">
    <location>
        <begin position="1"/>
        <end position="20"/>
    </location>
</feature>
<accession>A0A814E570</accession>
<evidence type="ECO:0008006" key="4">
    <source>
        <dbReference type="Google" id="ProtNLM"/>
    </source>
</evidence>
<reference evidence="2" key="1">
    <citation type="submission" date="2021-02" db="EMBL/GenBank/DDBJ databases">
        <authorList>
            <person name="Nowell W R."/>
        </authorList>
    </citation>
    <scope>NUCLEOTIDE SEQUENCE</scope>
</reference>
<dbReference type="Proteomes" id="UP000663828">
    <property type="component" value="Unassembled WGS sequence"/>
</dbReference>
<proteinExistence type="predicted"/>
<name>A0A814E570_ADIRI</name>